<reference evidence="4 5" key="1">
    <citation type="submission" date="2017-03" db="EMBL/GenBank/DDBJ databases">
        <title>Genomes of endolithic fungi from Antarctica.</title>
        <authorList>
            <person name="Coleine C."/>
            <person name="Masonjones S."/>
            <person name="Stajich J.E."/>
        </authorList>
    </citation>
    <scope>NUCLEOTIDE SEQUENCE [LARGE SCALE GENOMIC DNA]</scope>
    <source>
        <strain evidence="4 5">CCFEE 5184</strain>
    </source>
</reference>
<dbReference type="Gene3D" id="2.130.10.10">
    <property type="entry name" value="YVTN repeat-like/Quinoprotein amine dehydrogenase"/>
    <property type="match status" value="1"/>
</dbReference>
<dbReference type="InterPro" id="IPR001680">
    <property type="entry name" value="WD40_rpt"/>
</dbReference>
<gene>
    <name evidence="4" type="ORF">B0A55_01835</name>
</gene>
<dbReference type="OrthoDB" id="10009520at2759"/>
<dbReference type="Proteomes" id="UP000309340">
    <property type="component" value="Unassembled WGS sequence"/>
</dbReference>
<evidence type="ECO:0000313" key="5">
    <source>
        <dbReference type="Proteomes" id="UP000309340"/>
    </source>
</evidence>
<evidence type="ECO:0000256" key="3">
    <source>
        <dbReference type="PROSITE-ProRule" id="PRU00221"/>
    </source>
</evidence>
<accession>A0A4U0XIY3</accession>
<evidence type="ECO:0000313" key="4">
    <source>
        <dbReference type="EMBL" id="TKA76281.1"/>
    </source>
</evidence>
<dbReference type="EMBL" id="NAJQ01000168">
    <property type="protein sequence ID" value="TKA76281.1"/>
    <property type="molecule type" value="Genomic_DNA"/>
</dbReference>
<dbReference type="PANTHER" id="PTHR10971">
    <property type="entry name" value="MRNA EXPORT FACTOR AND BUB3"/>
    <property type="match status" value="1"/>
</dbReference>
<protein>
    <submittedName>
        <fullName evidence="4">Uncharacterized protein</fullName>
    </submittedName>
</protein>
<dbReference type="InterPro" id="IPR015943">
    <property type="entry name" value="WD40/YVTN_repeat-like_dom_sf"/>
</dbReference>
<proteinExistence type="predicted"/>
<evidence type="ECO:0000256" key="1">
    <source>
        <dbReference type="ARBA" id="ARBA00022574"/>
    </source>
</evidence>
<dbReference type="STRING" id="329884.A0A4U0XIY3"/>
<dbReference type="Pfam" id="PF00400">
    <property type="entry name" value="WD40"/>
    <property type="match status" value="1"/>
</dbReference>
<dbReference type="PROSITE" id="PS50082">
    <property type="entry name" value="WD_REPEATS_2"/>
    <property type="match status" value="1"/>
</dbReference>
<organism evidence="4 5">
    <name type="scientific">Friedmanniomyces simplex</name>
    <dbReference type="NCBI Taxonomy" id="329884"/>
    <lineage>
        <taxon>Eukaryota</taxon>
        <taxon>Fungi</taxon>
        <taxon>Dikarya</taxon>
        <taxon>Ascomycota</taxon>
        <taxon>Pezizomycotina</taxon>
        <taxon>Dothideomycetes</taxon>
        <taxon>Dothideomycetidae</taxon>
        <taxon>Mycosphaerellales</taxon>
        <taxon>Teratosphaeriaceae</taxon>
        <taxon>Friedmanniomyces</taxon>
    </lineage>
</organism>
<comment type="caution">
    <text evidence="4">The sequence shown here is derived from an EMBL/GenBank/DDBJ whole genome shotgun (WGS) entry which is preliminary data.</text>
</comment>
<sequence length="356" mass="39218">MKTYAFKCHRQTTTATVGTGEGEEEEQREVDVVYPVNALAFHPVHGTFATGGGDGVVAVWDAQTKRRVRQYPKLAASVAAMNFSADGKFLAIGVSPGFEDGKEDEEVDAGSVRVVIRELGESEAKEQAQNDNMRTSTCVTCRDKNTDATSYQAGGHRVCADCATGFILSKFMNALRYEAQYSARLNGSVRLNPADYVDLLPSGYQQELRCKRYEYKMPSRERLHCRNTISSHEATASQITTCDEFLGKRREKRPPSRERDFEGAVRGLDYQICPNEACNCAVYLGEACNHMTCQHHSRRTQFCSVCGEAGAHDVHHWDIGIPCPRYGRPGAANAIHDGDVVLSATEDIDTDGAVTL</sequence>
<evidence type="ECO:0000256" key="2">
    <source>
        <dbReference type="ARBA" id="ARBA00022737"/>
    </source>
</evidence>
<dbReference type="InterPro" id="IPR011047">
    <property type="entry name" value="Quinoprotein_ADH-like_sf"/>
</dbReference>
<keyword evidence="5" id="KW-1185">Reference proteome</keyword>
<keyword evidence="1 3" id="KW-0853">WD repeat</keyword>
<dbReference type="SUPFAM" id="SSF50998">
    <property type="entry name" value="Quinoprotein alcohol dehydrogenase-like"/>
    <property type="match status" value="1"/>
</dbReference>
<name>A0A4U0XIY3_9PEZI</name>
<keyword evidence="2" id="KW-0677">Repeat</keyword>
<dbReference type="SMART" id="SM00320">
    <property type="entry name" value="WD40"/>
    <property type="match status" value="1"/>
</dbReference>
<dbReference type="AlphaFoldDB" id="A0A4U0XIY3"/>
<feature type="repeat" description="WD" evidence="3">
    <location>
        <begin position="36"/>
        <end position="70"/>
    </location>
</feature>